<evidence type="ECO:0008006" key="5">
    <source>
        <dbReference type="Google" id="ProtNLM"/>
    </source>
</evidence>
<protein>
    <recommendedName>
        <fullName evidence="5">Ornithine aminotransferase</fullName>
    </recommendedName>
</protein>
<keyword evidence="3" id="KW-1185">Reference proteome</keyword>
<dbReference type="GO" id="GO:0030170">
    <property type="term" value="F:pyridoxal phosphate binding"/>
    <property type="evidence" value="ECO:0007669"/>
    <property type="project" value="InterPro"/>
</dbReference>
<comment type="caution">
    <text evidence="1">The sequence shown here is derived from an EMBL/GenBank/DDBJ whole genome shotgun (WGS) entry which is preliminary data.</text>
</comment>
<evidence type="ECO:0000313" key="2">
    <source>
        <dbReference type="EMBL" id="KAG7763003.1"/>
    </source>
</evidence>
<dbReference type="SUPFAM" id="SSF53383">
    <property type="entry name" value="PLP-dependent transferases"/>
    <property type="match status" value="1"/>
</dbReference>
<dbReference type="EMBL" id="JAHLUH010000012">
    <property type="protein sequence ID" value="KAG7725627.1"/>
    <property type="molecule type" value="Genomic_DNA"/>
</dbReference>
<organism evidence="1 4">
    <name type="scientific">Ogataea haglerorum</name>
    <dbReference type="NCBI Taxonomy" id="1937702"/>
    <lineage>
        <taxon>Eukaryota</taxon>
        <taxon>Fungi</taxon>
        <taxon>Dikarya</taxon>
        <taxon>Ascomycota</taxon>
        <taxon>Saccharomycotina</taxon>
        <taxon>Pichiomycetes</taxon>
        <taxon>Pichiales</taxon>
        <taxon>Pichiaceae</taxon>
        <taxon>Ogataea</taxon>
    </lineage>
</organism>
<accession>A0AAN6D3P4</accession>
<dbReference type="InterPro" id="IPR015422">
    <property type="entry name" value="PyrdxlP-dep_Trfase_small"/>
</dbReference>
<name>A0AAN6D3P4_9ASCO</name>
<gene>
    <name evidence="1" type="ORF">KL933_004193</name>
    <name evidence="2" type="ORF">KL946_004355</name>
</gene>
<dbReference type="AlphaFoldDB" id="A0AAN6D3P4"/>
<dbReference type="InterPro" id="IPR015424">
    <property type="entry name" value="PyrdxlP-dep_Trfase"/>
</dbReference>
<dbReference type="Pfam" id="PF00202">
    <property type="entry name" value="Aminotran_3"/>
    <property type="match status" value="1"/>
</dbReference>
<dbReference type="EMBL" id="JAHLUN010000012">
    <property type="protein sequence ID" value="KAG7763003.1"/>
    <property type="molecule type" value="Genomic_DNA"/>
</dbReference>
<sequence>MKIEEFSLETQSLIKSFYEHSRGRFCPGKVPVARIKNGTVWDTDGNEYIEFLSFLTVVNMGHAHPKIMEAS</sequence>
<dbReference type="Gene3D" id="3.90.1150.10">
    <property type="entry name" value="Aspartate Aminotransferase, domain 1"/>
    <property type="match status" value="1"/>
</dbReference>
<dbReference type="Proteomes" id="UP000697297">
    <property type="component" value="Unassembled WGS sequence"/>
</dbReference>
<evidence type="ECO:0000313" key="1">
    <source>
        <dbReference type="EMBL" id="KAG7725627.1"/>
    </source>
</evidence>
<reference evidence="1 3" key="1">
    <citation type="journal article" date="2021" name="G3 (Bethesda)">
        <title>Genomic diversity, chromosomal rearrangements, and interspecies hybridization in the ogataea polymorpha species complex.</title>
        <authorList>
            <person name="Hanson S.J."/>
            <person name="Cinneide E.O."/>
            <person name="Salzberg L.I."/>
            <person name="Wolfe K.H."/>
            <person name="McGowan J."/>
            <person name="Fitzpatrick D.A."/>
            <person name="Matlin K."/>
        </authorList>
    </citation>
    <scope>NUCLEOTIDE SEQUENCE</scope>
    <source>
        <strain evidence="2">81-436-3</strain>
        <strain evidence="1">83-405-1</strain>
    </source>
</reference>
<dbReference type="GO" id="GO:0008483">
    <property type="term" value="F:transaminase activity"/>
    <property type="evidence" value="ECO:0007669"/>
    <property type="project" value="InterPro"/>
</dbReference>
<proteinExistence type="predicted"/>
<evidence type="ECO:0000313" key="3">
    <source>
        <dbReference type="Proteomes" id="UP000697297"/>
    </source>
</evidence>
<dbReference type="Proteomes" id="UP000738402">
    <property type="component" value="Unassembled WGS sequence"/>
</dbReference>
<evidence type="ECO:0000313" key="4">
    <source>
        <dbReference type="Proteomes" id="UP000738402"/>
    </source>
</evidence>
<dbReference type="InterPro" id="IPR005814">
    <property type="entry name" value="Aminotrans_3"/>
</dbReference>